<keyword evidence="3" id="KW-1185">Reference proteome</keyword>
<feature type="compositionally biased region" description="Acidic residues" evidence="1">
    <location>
        <begin position="361"/>
        <end position="370"/>
    </location>
</feature>
<dbReference type="RefSeq" id="WP_147037154.1">
    <property type="nucleotide sequence ID" value="NZ_JACIDB010000023.1"/>
</dbReference>
<reference evidence="2 3" key="1">
    <citation type="submission" date="2020-08" db="EMBL/GenBank/DDBJ databases">
        <title>Genomic Encyclopedia of Type Strains, Phase IV (KMG-IV): sequencing the most valuable type-strain genomes for metagenomic binning, comparative biology and taxonomic classification.</title>
        <authorList>
            <person name="Goeker M."/>
        </authorList>
    </citation>
    <scope>NUCLEOTIDE SEQUENCE [LARGE SCALE GENOMIC DNA]</scope>
    <source>
        <strain evidence="2 3">DSM 15581</strain>
    </source>
</reference>
<sequence length="370" mass="41345">MSEATTRAYAASAEALTQNLLAYGSDLLGLDPQTERLVPHATEPYRVEILTDMGAPFPLTTVSLKQWRRRGPGSTTEVMIRGLGHLARTRVWRRRGTIAPPHGLLHTSALAKAVVERAKVAPQEFFDATWADVAIGEKYSDSTDWMSAQAPPELLARAAVATHPAIHLPAKLPWLSGYSTLDAVFIDALMLDERVVVHHRPQDGDRFEIRLRPDLPMVLATAVVGRPLSGVISHPVLNRFDIMITGVTTHRQSIRLHVTGTDPWVRRQFAGGSDARREVNQEIKALKAGRRRLEDLIARHLTIPGHKGDIEIPIGDDVIFDDDWDEFADRPWPKHDEFEGIYTKRRARDARHDDGDPAIVFDEEDPASYT</sequence>
<accession>A0AAW3TZB8</accession>
<feature type="region of interest" description="Disordered" evidence="1">
    <location>
        <begin position="346"/>
        <end position="370"/>
    </location>
</feature>
<gene>
    <name evidence="2" type="ORF">GGR47_003818</name>
</gene>
<evidence type="ECO:0000256" key="1">
    <source>
        <dbReference type="SAM" id="MobiDB-lite"/>
    </source>
</evidence>
<protein>
    <submittedName>
        <fullName evidence="2">Uncharacterized protein</fullName>
    </submittedName>
</protein>
<proteinExistence type="predicted"/>
<evidence type="ECO:0000313" key="2">
    <source>
        <dbReference type="EMBL" id="MBB3877550.1"/>
    </source>
</evidence>
<dbReference type="EMBL" id="JACIDB010000023">
    <property type="protein sequence ID" value="MBB3877550.1"/>
    <property type="molecule type" value="Genomic_DNA"/>
</dbReference>
<dbReference type="Proteomes" id="UP000528945">
    <property type="component" value="Unassembled WGS sequence"/>
</dbReference>
<evidence type="ECO:0000313" key="3">
    <source>
        <dbReference type="Proteomes" id="UP000528945"/>
    </source>
</evidence>
<dbReference type="AlphaFoldDB" id="A0AAW3TZB8"/>
<name>A0AAW3TZB8_9SPHN</name>
<comment type="caution">
    <text evidence="2">The sequence shown here is derived from an EMBL/GenBank/DDBJ whole genome shotgun (WGS) entry which is preliminary data.</text>
</comment>
<organism evidence="2 3">
    <name type="scientific">Sphingomonas aquatilis</name>
    <dbReference type="NCBI Taxonomy" id="93063"/>
    <lineage>
        <taxon>Bacteria</taxon>
        <taxon>Pseudomonadati</taxon>
        <taxon>Pseudomonadota</taxon>
        <taxon>Alphaproteobacteria</taxon>
        <taxon>Sphingomonadales</taxon>
        <taxon>Sphingomonadaceae</taxon>
        <taxon>Sphingomonas</taxon>
    </lineage>
</organism>